<sequence>MRSYSWFRLFLLSRHRHQLCRFIPLFSKRNALLTGIQRRIPLPTLAALPLWLVVQATTQVEDAKESNRQKNLASIVEQLDTMFDKEEFQKAYEYIEKNKT</sequence>
<dbReference type="AlphaFoldDB" id="A0A8S3IMK1"/>
<protein>
    <submittedName>
        <fullName evidence="1">Uncharacterized protein</fullName>
    </submittedName>
</protein>
<dbReference type="EMBL" id="CAJOBI010333183">
    <property type="protein sequence ID" value="CAF5201811.1"/>
    <property type="molecule type" value="Genomic_DNA"/>
</dbReference>
<feature type="non-terminal residue" evidence="1">
    <location>
        <position position="1"/>
    </location>
</feature>
<proteinExistence type="predicted"/>
<evidence type="ECO:0000313" key="2">
    <source>
        <dbReference type="Proteomes" id="UP000676336"/>
    </source>
</evidence>
<dbReference type="Proteomes" id="UP000676336">
    <property type="component" value="Unassembled WGS sequence"/>
</dbReference>
<gene>
    <name evidence="1" type="ORF">SMN809_LOCUS75732</name>
</gene>
<evidence type="ECO:0000313" key="1">
    <source>
        <dbReference type="EMBL" id="CAF5201811.1"/>
    </source>
</evidence>
<name>A0A8S3IMK1_9BILA</name>
<accession>A0A8S3IMK1</accession>
<comment type="caution">
    <text evidence="1">The sequence shown here is derived from an EMBL/GenBank/DDBJ whole genome shotgun (WGS) entry which is preliminary data.</text>
</comment>
<reference evidence="1" key="1">
    <citation type="submission" date="2021-02" db="EMBL/GenBank/DDBJ databases">
        <authorList>
            <person name="Nowell W R."/>
        </authorList>
    </citation>
    <scope>NUCLEOTIDE SEQUENCE</scope>
</reference>
<organism evidence="1 2">
    <name type="scientific">Rotaria magnacalcarata</name>
    <dbReference type="NCBI Taxonomy" id="392030"/>
    <lineage>
        <taxon>Eukaryota</taxon>
        <taxon>Metazoa</taxon>
        <taxon>Spiralia</taxon>
        <taxon>Gnathifera</taxon>
        <taxon>Rotifera</taxon>
        <taxon>Eurotatoria</taxon>
        <taxon>Bdelloidea</taxon>
        <taxon>Philodinida</taxon>
        <taxon>Philodinidae</taxon>
        <taxon>Rotaria</taxon>
    </lineage>
</organism>